<evidence type="ECO:0000313" key="2">
    <source>
        <dbReference type="Proteomes" id="UP000676336"/>
    </source>
</evidence>
<organism evidence="1 2">
    <name type="scientific">Rotaria magnacalcarata</name>
    <dbReference type="NCBI Taxonomy" id="392030"/>
    <lineage>
        <taxon>Eukaryota</taxon>
        <taxon>Metazoa</taxon>
        <taxon>Spiralia</taxon>
        <taxon>Gnathifera</taxon>
        <taxon>Rotifera</taxon>
        <taxon>Eurotatoria</taxon>
        <taxon>Bdelloidea</taxon>
        <taxon>Philodinida</taxon>
        <taxon>Philodinidae</taxon>
        <taxon>Rotaria</taxon>
    </lineage>
</organism>
<gene>
    <name evidence="1" type="ORF">SMN809_LOCUS35760</name>
</gene>
<dbReference type="AlphaFoldDB" id="A0A8S2XTA5"/>
<evidence type="ECO:0000313" key="1">
    <source>
        <dbReference type="EMBL" id="CAF4519739.1"/>
    </source>
</evidence>
<proteinExistence type="predicted"/>
<dbReference type="SUPFAM" id="SSF53383">
    <property type="entry name" value="PLP-dependent transferases"/>
    <property type="match status" value="1"/>
</dbReference>
<dbReference type="EMBL" id="CAJOBI010086196">
    <property type="protein sequence ID" value="CAF4519739.1"/>
    <property type="molecule type" value="Genomic_DNA"/>
</dbReference>
<dbReference type="Gene3D" id="3.40.640.10">
    <property type="entry name" value="Type I PLP-dependent aspartate aminotransferase-like (Major domain)"/>
    <property type="match status" value="1"/>
</dbReference>
<dbReference type="InterPro" id="IPR015421">
    <property type="entry name" value="PyrdxlP-dep_Trfase_major"/>
</dbReference>
<protein>
    <submittedName>
        <fullName evidence="1">Uncharacterized protein</fullName>
    </submittedName>
</protein>
<feature type="non-terminal residue" evidence="1">
    <location>
        <position position="62"/>
    </location>
</feature>
<reference evidence="1" key="1">
    <citation type="submission" date="2021-02" db="EMBL/GenBank/DDBJ databases">
        <authorList>
            <person name="Nowell W R."/>
        </authorList>
    </citation>
    <scope>NUCLEOTIDE SEQUENCE</scope>
</reference>
<sequence length="62" mass="6801">MRQLFGFPESNDSGIIVSGTSMASVICLATARRKFLTNVRQDGMINGPRLIIYASTEIHVCI</sequence>
<accession>A0A8S2XTA5</accession>
<dbReference type="Proteomes" id="UP000676336">
    <property type="component" value="Unassembled WGS sequence"/>
</dbReference>
<name>A0A8S2XTA5_9BILA</name>
<dbReference type="InterPro" id="IPR015424">
    <property type="entry name" value="PyrdxlP-dep_Trfase"/>
</dbReference>
<comment type="caution">
    <text evidence="1">The sequence shown here is derived from an EMBL/GenBank/DDBJ whole genome shotgun (WGS) entry which is preliminary data.</text>
</comment>